<dbReference type="Proteomes" id="UP000829517">
    <property type="component" value="Unassembled WGS sequence"/>
</dbReference>
<evidence type="ECO:0000313" key="2">
    <source>
        <dbReference type="EMBL" id="MCF8715354.1"/>
    </source>
</evidence>
<comment type="caution">
    <text evidence="2">The sequence shown here is derived from an EMBL/GenBank/DDBJ whole genome shotgun (WGS) entry which is preliminary data.</text>
</comment>
<dbReference type="SUPFAM" id="SSF55811">
    <property type="entry name" value="Nudix"/>
    <property type="match status" value="1"/>
</dbReference>
<dbReference type="Pfam" id="PF00293">
    <property type="entry name" value="NUDIX"/>
    <property type="match status" value="1"/>
</dbReference>
<evidence type="ECO:0000259" key="1">
    <source>
        <dbReference type="PROSITE" id="PS51462"/>
    </source>
</evidence>
<gene>
    <name evidence="2" type="ORF">JM658_10990</name>
</gene>
<sequence>MDELVDILDSQGNATGKVLLKSEAHKKGLFHPTAHIWVYTQDGKVLIQKRVADKKTFPNKWDVSVAGHISAGETPEASAIREVKEEIGLSISEKDLDRIGVHRSSVVHSKDVIDCEFHHIFLVELKQPIETLKIQESEVAEIKLVTINMYLEALKNYTLMKDYVPLEPEYLDLVFSAIRRKTT</sequence>
<proteinExistence type="predicted"/>
<dbReference type="PANTHER" id="PTHR10885:SF20">
    <property type="entry name" value="NUDIX HYDROLASE DOMAIN-CONTAINING PROTEIN"/>
    <property type="match status" value="1"/>
</dbReference>
<evidence type="ECO:0000313" key="3">
    <source>
        <dbReference type="Proteomes" id="UP000829517"/>
    </source>
</evidence>
<dbReference type="EMBL" id="JAETXX010000006">
    <property type="protein sequence ID" value="MCF8715354.1"/>
    <property type="molecule type" value="Genomic_DNA"/>
</dbReference>
<dbReference type="InterPro" id="IPR015797">
    <property type="entry name" value="NUDIX_hydrolase-like_dom_sf"/>
</dbReference>
<name>A0ABS9J4M4_9FLAO</name>
<accession>A0ABS9J4M4</accession>
<keyword evidence="3" id="KW-1185">Reference proteome</keyword>
<dbReference type="InterPro" id="IPR000086">
    <property type="entry name" value="NUDIX_hydrolase_dom"/>
</dbReference>
<protein>
    <submittedName>
        <fullName evidence="2">NUDIX domain-containing protein</fullName>
    </submittedName>
</protein>
<dbReference type="PANTHER" id="PTHR10885">
    <property type="entry name" value="ISOPENTENYL-DIPHOSPHATE DELTA-ISOMERASE"/>
    <property type="match status" value="1"/>
</dbReference>
<dbReference type="CDD" id="cd04692">
    <property type="entry name" value="NUDIX_Hydrolase"/>
    <property type="match status" value="1"/>
</dbReference>
<reference evidence="2 3" key="1">
    <citation type="submission" date="2021-01" db="EMBL/GenBank/DDBJ databases">
        <title>Genome sequencing of Joostella atrarenae M1-2 (= KCTC 23194).</title>
        <authorList>
            <person name="Zakaria M.R."/>
            <person name="Lam M.Q."/>
            <person name="Chong C.S."/>
        </authorList>
    </citation>
    <scope>NUCLEOTIDE SEQUENCE [LARGE SCALE GENOMIC DNA]</scope>
    <source>
        <strain evidence="2 3">M1-2</strain>
    </source>
</reference>
<dbReference type="PROSITE" id="PS51462">
    <property type="entry name" value="NUDIX"/>
    <property type="match status" value="1"/>
</dbReference>
<dbReference type="Gene3D" id="3.90.79.10">
    <property type="entry name" value="Nucleoside Triphosphate Pyrophosphohydrolase"/>
    <property type="match status" value="1"/>
</dbReference>
<organism evidence="2 3">
    <name type="scientific">Joostella atrarenae</name>
    <dbReference type="NCBI Taxonomy" id="679257"/>
    <lineage>
        <taxon>Bacteria</taxon>
        <taxon>Pseudomonadati</taxon>
        <taxon>Bacteroidota</taxon>
        <taxon>Flavobacteriia</taxon>
        <taxon>Flavobacteriales</taxon>
        <taxon>Flavobacteriaceae</taxon>
        <taxon>Joostella</taxon>
    </lineage>
</organism>
<feature type="domain" description="Nudix hydrolase" evidence="1">
    <location>
        <begin position="29"/>
        <end position="168"/>
    </location>
</feature>